<proteinExistence type="predicted"/>
<comment type="subcellular location">
    <subcellularLocation>
        <location evidence="1">Cell membrane</location>
        <topology evidence="1">Multi-pass membrane protein</topology>
    </subcellularLocation>
</comment>
<keyword evidence="5" id="KW-0297">G-protein coupled receptor</keyword>
<feature type="compositionally biased region" description="Polar residues" evidence="10">
    <location>
        <begin position="79"/>
        <end position="90"/>
    </location>
</feature>
<evidence type="ECO:0000256" key="10">
    <source>
        <dbReference type="SAM" id="MobiDB-lite"/>
    </source>
</evidence>
<dbReference type="Proteomes" id="UP001162483">
    <property type="component" value="Unassembled WGS sequence"/>
</dbReference>
<name>A0ABN9AYB1_9NEOB</name>
<dbReference type="InterPro" id="IPR008365">
    <property type="entry name" value="Prostanoid_rcpt"/>
</dbReference>
<protein>
    <recommendedName>
        <fullName evidence="13">Prostaglandin E2 receptor EP3 subtype</fullName>
    </recommendedName>
</protein>
<evidence type="ECO:0000256" key="4">
    <source>
        <dbReference type="ARBA" id="ARBA00022989"/>
    </source>
</evidence>
<evidence type="ECO:0000256" key="3">
    <source>
        <dbReference type="ARBA" id="ARBA00022692"/>
    </source>
</evidence>
<evidence type="ECO:0000256" key="8">
    <source>
        <dbReference type="ARBA" id="ARBA00023180"/>
    </source>
</evidence>
<keyword evidence="8" id="KW-0325">Glycoprotein</keyword>
<keyword evidence="12" id="KW-1185">Reference proteome</keyword>
<gene>
    <name evidence="11" type="ORF">SPARVUS_LOCUS1703888</name>
</gene>
<evidence type="ECO:0000256" key="2">
    <source>
        <dbReference type="ARBA" id="ARBA00022475"/>
    </source>
</evidence>
<dbReference type="PANTHER" id="PTHR11866">
    <property type="entry name" value="G-PROTEIN COUPLED RECEPTOR FAMILY 1 MEMBER"/>
    <property type="match status" value="1"/>
</dbReference>
<accession>A0ABN9AYB1</accession>
<dbReference type="EMBL" id="CATNWA010001407">
    <property type="protein sequence ID" value="CAI9540165.1"/>
    <property type="molecule type" value="Genomic_DNA"/>
</dbReference>
<evidence type="ECO:0000256" key="5">
    <source>
        <dbReference type="ARBA" id="ARBA00023040"/>
    </source>
</evidence>
<evidence type="ECO:0008006" key="13">
    <source>
        <dbReference type="Google" id="ProtNLM"/>
    </source>
</evidence>
<comment type="caution">
    <text evidence="11">The sequence shown here is derived from an EMBL/GenBank/DDBJ whole genome shotgun (WGS) entry which is preliminary data.</text>
</comment>
<evidence type="ECO:0000313" key="11">
    <source>
        <dbReference type="EMBL" id="CAI9540165.1"/>
    </source>
</evidence>
<evidence type="ECO:0000313" key="12">
    <source>
        <dbReference type="Proteomes" id="UP001162483"/>
    </source>
</evidence>
<evidence type="ECO:0000256" key="6">
    <source>
        <dbReference type="ARBA" id="ARBA00023136"/>
    </source>
</evidence>
<evidence type="ECO:0000256" key="1">
    <source>
        <dbReference type="ARBA" id="ARBA00004651"/>
    </source>
</evidence>
<dbReference type="PANTHER" id="PTHR11866:SF3">
    <property type="entry name" value="PROSTAGLANDIN E2 RECEPTOR EP1 SUBTYPE"/>
    <property type="match status" value="1"/>
</dbReference>
<keyword evidence="9" id="KW-0807">Transducer</keyword>
<reference evidence="11" key="1">
    <citation type="submission" date="2023-05" db="EMBL/GenBank/DDBJ databases">
        <authorList>
            <person name="Stuckert A."/>
        </authorList>
    </citation>
    <scope>NUCLEOTIDE SEQUENCE</scope>
</reference>
<organism evidence="11 12">
    <name type="scientific">Staurois parvus</name>
    <dbReference type="NCBI Taxonomy" id="386267"/>
    <lineage>
        <taxon>Eukaryota</taxon>
        <taxon>Metazoa</taxon>
        <taxon>Chordata</taxon>
        <taxon>Craniata</taxon>
        <taxon>Vertebrata</taxon>
        <taxon>Euteleostomi</taxon>
        <taxon>Amphibia</taxon>
        <taxon>Batrachia</taxon>
        <taxon>Anura</taxon>
        <taxon>Neobatrachia</taxon>
        <taxon>Ranoidea</taxon>
        <taxon>Ranidae</taxon>
        <taxon>Staurois</taxon>
    </lineage>
</organism>
<keyword evidence="7" id="KW-0675">Receptor</keyword>
<keyword evidence="4" id="KW-1133">Transmembrane helix</keyword>
<keyword evidence="2" id="KW-1003">Cell membrane</keyword>
<feature type="region of interest" description="Disordered" evidence="10">
    <location>
        <begin position="70"/>
        <end position="90"/>
    </location>
</feature>
<keyword evidence="6" id="KW-0472">Membrane</keyword>
<sequence length="90" mass="10322">MRMLEPSAGLCGDVTNWYPPLPHPNWLLLTVRLASCNQILDPWVYILLRRSVLHRLCSIFVRVARVRGGKPIRWDPGDFQSSDRSAVSHL</sequence>
<evidence type="ECO:0000256" key="9">
    <source>
        <dbReference type="ARBA" id="ARBA00023224"/>
    </source>
</evidence>
<evidence type="ECO:0000256" key="7">
    <source>
        <dbReference type="ARBA" id="ARBA00023170"/>
    </source>
</evidence>
<keyword evidence="3" id="KW-0812">Transmembrane</keyword>